<dbReference type="Gene3D" id="3.30.2350.10">
    <property type="entry name" value="Pseudouridine synthase"/>
    <property type="match status" value="1"/>
</dbReference>
<comment type="caution">
    <text evidence="10">The sequence shown here is derived from an EMBL/GenBank/DDBJ whole genome shotgun (WGS) entry which is preliminary data.</text>
</comment>
<dbReference type="Pfam" id="PF00849">
    <property type="entry name" value="PseudoU_synth_2"/>
    <property type="match status" value="1"/>
</dbReference>
<dbReference type="InterPro" id="IPR006225">
    <property type="entry name" value="PsdUridine_synth_RluC/D"/>
</dbReference>
<dbReference type="SMART" id="SM00363">
    <property type="entry name" value="S4"/>
    <property type="match status" value="1"/>
</dbReference>
<dbReference type="PANTHER" id="PTHR21600:SF44">
    <property type="entry name" value="RIBOSOMAL LARGE SUBUNIT PSEUDOURIDINE SYNTHASE D"/>
    <property type="match status" value="1"/>
</dbReference>
<evidence type="ECO:0000256" key="3">
    <source>
        <dbReference type="ARBA" id="ARBA00023235"/>
    </source>
</evidence>
<dbReference type="Pfam" id="PF01479">
    <property type="entry name" value="S4"/>
    <property type="match status" value="1"/>
</dbReference>
<dbReference type="PROSITE" id="PS50889">
    <property type="entry name" value="S4"/>
    <property type="match status" value="1"/>
</dbReference>
<organism evidence="10 11">
    <name type="scientific">Methylophaga muralis</name>
    <dbReference type="NCBI Taxonomy" id="291169"/>
    <lineage>
        <taxon>Bacteria</taxon>
        <taxon>Pseudomonadati</taxon>
        <taxon>Pseudomonadota</taxon>
        <taxon>Gammaproteobacteria</taxon>
        <taxon>Thiotrichales</taxon>
        <taxon>Piscirickettsiaceae</taxon>
        <taxon>Methylophaga</taxon>
    </lineage>
</organism>
<dbReference type="CDD" id="cd00165">
    <property type="entry name" value="S4"/>
    <property type="match status" value="1"/>
</dbReference>
<keyword evidence="3 8" id="KW-0413">Isomerase</keyword>
<dbReference type="GO" id="GO:0003723">
    <property type="term" value="F:RNA binding"/>
    <property type="evidence" value="ECO:0007669"/>
    <property type="project" value="UniProtKB-KW"/>
</dbReference>
<dbReference type="PANTHER" id="PTHR21600">
    <property type="entry name" value="MITOCHONDRIAL RNA PSEUDOURIDINE SYNTHASE"/>
    <property type="match status" value="1"/>
</dbReference>
<evidence type="ECO:0000256" key="1">
    <source>
        <dbReference type="ARBA" id="ARBA00010876"/>
    </source>
</evidence>
<comment type="catalytic activity">
    <reaction evidence="8">
        <text>a uridine in RNA = a pseudouridine in RNA</text>
        <dbReference type="Rhea" id="RHEA:48348"/>
        <dbReference type="Rhea" id="RHEA-COMP:12068"/>
        <dbReference type="Rhea" id="RHEA-COMP:12069"/>
        <dbReference type="ChEBI" id="CHEBI:65314"/>
        <dbReference type="ChEBI" id="CHEBI:65315"/>
    </reaction>
</comment>
<evidence type="ECO:0000256" key="7">
    <source>
        <dbReference type="PROSITE-ProRule" id="PRU00182"/>
    </source>
</evidence>
<feature type="active site" evidence="6">
    <location>
        <position position="139"/>
    </location>
</feature>
<feature type="domain" description="RNA-binding S4" evidence="9">
    <location>
        <begin position="18"/>
        <end position="73"/>
    </location>
</feature>
<dbReference type="Gene3D" id="3.10.290.10">
    <property type="entry name" value="RNA-binding S4 domain"/>
    <property type="match status" value="1"/>
</dbReference>
<dbReference type="SUPFAM" id="SSF55120">
    <property type="entry name" value="Pseudouridine synthase"/>
    <property type="match status" value="1"/>
</dbReference>
<dbReference type="InterPro" id="IPR006224">
    <property type="entry name" value="PsdUridine_synth_RluA-like_CS"/>
</dbReference>
<dbReference type="STRING" id="291169.A9E74_01067"/>
<keyword evidence="2 7" id="KW-0694">RNA-binding</keyword>
<dbReference type="SUPFAM" id="SSF55174">
    <property type="entry name" value="Alpha-L RNA-binding motif"/>
    <property type="match status" value="1"/>
</dbReference>
<dbReference type="InterPro" id="IPR020103">
    <property type="entry name" value="PsdUridine_synth_cat_dom_sf"/>
</dbReference>
<dbReference type="GO" id="GO:0160140">
    <property type="term" value="F:23S rRNA pseudouridine(1911/1915/1917) synthase activity"/>
    <property type="evidence" value="ECO:0007669"/>
    <property type="project" value="UniProtKB-EC"/>
</dbReference>
<dbReference type="InterPro" id="IPR036986">
    <property type="entry name" value="S4_RNA-bd_sf"/>
</dbReference>
<reference evidence="10 11" key="1">
    <citation type="submission" date="2016-07" db="EMBL/GenBank/DDBJ databases">
        <title>Draft Genome Sequence of Methylophaga muralis Bur 1.</title>
        <authorList>
            <person name="Vasilenko O.V."/>
            <person name="Doronina N.V."/>
            <person name="Shmareva M.N."/>
            <person name="Tarlachkov S.V."/>
            <person name="Mustakhimov I."/>
            <person name="Trotsenko Y.A."/>
        </authorList>
    </citation>
    <scope>NUCLEOTIDE SEQUENCE [LARGE SCALE GENOMIC DNA]</scope>
    <source>
        <strain evidence="10 11">Bur 1</strain>
    </source>
</reference>
<proteinExistence type="inferred from homology"/>
<dbReference type="EC" id="5.4.99.-" evidence="8"/>
<evidence type="ECO:0000256" key="2">
    <source>
        <dbReference type="ARBA" id="ARBA00022884"/>
    </source>
</evidence>
<sequence>MTEIIKLDATIPESLSGLRVDQALAQLFSEYSRGQLTKWIKAGDVLLNQQICRPKDAVRTGDQIEIAAQQVIHDDNWKAEPIALDIIYEDEEVLIINKAAGMVVHPGAGNQNGTMVNALLAHAPQLIHVPRAGIVHRIDKDTTGLLMVAKTLQAHHSLISQLQQRSVIREYQAIACGVFTAGGTVDEPIGRHNIDRKRMAVTQNGKIAVTHYRVEERFRAHTHLRCKLETGRTHQIRVHMAYIRHPLLGDPLYGGRFKIPKGMTESCLAALLNIRRQALHAGLLGFDHPATGEPVSWQIPLPADMQRLLEVLREDTNSHTDQ</sequence>
<comment type="function">
    <text evidence="5">Responsible for synthesis of pseudouridine from uracil at positions 1911, 1915 and 1917 in 23S ribosomal RNA.</text>
</comment>
<evidence type="ECO:0000313" key="10">
    <source>
        <dbReference type="EMBL" id="ODN67340.1"/>
    </source>
</evidence>
<dbReference type="FunFam" id="3.30.2350.10:FF:000006">
    <property type="entry name" value="Pseudouridine synthase"/>
    <property type="match status" value="1"/>
</dbReference>
<dbReference type="CDD" id="cd02869">
    <property type="entry name" value="PseudoU_synth_RluA_like"/>
    <property type="match status" value="1"/>
</dbReference>
<dbReference type="PROSITE" id="PS01129">
    <property type="entry name" value="PSI_RLU"/>
    <property type="match status" value="1"/>
</dbReference>
<evidence type="ECO:0000256" key="5">
    <source>
        <dbReference type="ARBA" id="ARBA00056072"/>
    </source>
</evidence>
<dbReference type="InterPro" id="IPR006145">
    <property type="entry name" value="PsdUridine_synth_RsuA/RluA"/>
</dbReference>
<evidence type="ECO:0000313" key="11">
    <source>
        <dbReference type="Proteomes" id="UP000094379"/>
    </source>
</evidence>
<protein>
    <recommendedName>
        <fullName evidence="8">Pseudouridine synthase</fullName>
        <ecNumber evidence="8">5.4.99.-</ecNumber>
    </recommendedName>
</protein>
<evidence type="ECO:0000256" key="4">
    <source>
        <dbReference type="ARBA" id="ARBA00036882"/>
    </source>
</evidence>
<evidence type="ECO:0000256" key="6">
    <source>
        <dbReference type="PIRSR" id="PIRSR606225-1"/>
    </source>
</evidence>
<dbReference type="GO" id="GO:0000455">
    <property type="term" value="P:enzyme-directed rRNA pseudouridine synthesis"/>
    <property type="evidence" value="ECO:0007669"/>
    <property type="project" value="TreeGrafter"/>
</dbReference>
<dbReference type="AlphaFoldDB" id="A0A1E3GTF8"/>
<dbReference type="InterPro" id="IPR050188">
    <property type="entry name" value="RluA_PseudoU_synthase"/>
</dbReference>
<dbReference type="NCBIfam" id="TIGR00005">
    <property type="entry name" value="rluA_subfam"/>
    <property type="match status" value="1"/>
</dbReference>
<dbReference type="EMBL" id="MCRI01000007">
    <property type="protein sequence ID" value="ODN67340.1"/>
    <property type="molecule type" value="Genomic_DNA"/>
</dbReference>
<dbReference type="RefSeq" id="WP_069295579.1">
    <property type="nucleotide sequence ID" value="NZ_MCRI01000007.1"/>
</dbReference>
<name>A0A1E3GTF8_9GAMM</name>
<evidence type="ECO:0000259" key="9">
    <source>
        <dbReference type="SMART" id="SM00363"/>
    </source>
</evidence>
<dbReference type="Proteomes" id="UP000094379">
    <property type="component" value="Unassembled WGS sequence"/>
</dbReference>
<dbReference type="InterPro" id="IPR002942">
    <property type="entry name" value="S4_RNA-bd"/>
</dbReference>
<evidence type="ECO:0000256" key="8">
    <source>
        <dbReference type="RuleBase" id="RU362028"/>
    </source>
</evidence>
<comment type="similarity">
    <text evidence="1 8">Belongs to the pseudouridine synthase RluA family.</text>
</comment>
<keyword evidence="11" id="KW-1185">Reference proteome</keyword>
<comment type="catalytic activity">
    <reaction evidence="4">
        <text>uridine(1911/1915/1917) in 23S rRNA = pseudouridine(1911/1915/1917) in 23S rRNA</text>
        <dbReference type="Rhea" id="RHEA:42524"/>
        <dbReference type="Rhea" id="RHEA-COMP:10097"/>
        <dbReference type="Rhea" id="RHEA-COMP:10098"/>
        <dbReference type="ChEBI" id="CHEBI:65314"/>
        <dbReference type="ChEBI" id="CHEBI:65315"/>
        <dbReference type="EC" id="5.4.99.23"/>
    </reaction>
</comment>
<gene>
    <name evidence="10" type="primary">rluD_1</name>
    <name evidence="10" type="ORF">A9E74_01067</name>
</gene>
<dbReference type="PATRIC" id="fig|291169.3.peg.1073"/>
<dbReference type="NCBIfam" id="NF008385">
    <property type="entry name" value="PRK11180.1"/>
    <property type="match status" value="1"/>
</dbReference>
<accession>A0A1E3GTF8</accession>